<dbReference type="InterPro" id="IPR001647">
    <property type="entry name" value="HTH_TetR"/>
</dbReference>
<dbReference type="InterPro" id="IPR009057">
    <property type="entry name" value="Homeodomain-like_sf"/>
</dbReference>
<dbReference type="Proteomes" id="UP001500713">
    <property type="component" value="Unassembled WGS sequence"/>
</dbReference>
<reference evidence="7 8" key="1">
    <citation type="journal article" date="2019" name="Int. J. Syst. Evol. Microbiol.">
        <title>The Global Catalogue of Microorganisms (GCM) 10K type strain sequencing project: providing services to taxonomists for standard genome sequencing and annotation.</title>
        <authorList>
            <consortium name="The Broad Institute Genomics Platform"/>
            <consortium name="The Broad Institute Genome Sequencing Center for Infectious Disease"/>
            <person name="Wu L."/>
            <person name="Ma J."/>
        </authorList>
    </citation>
    <scope>NUCLEOTIDE SEQUENCE [LARGE SCALE GENOMIC DNA]</scope>
    <source>
        <strain evidence="7 8">JCM 14162</strain>
    </source>
</reference>
<proteinExistence type="predicted"/>
<name>A0ABN1B2I7_9SPHN</name>
<gene>
    <name evidence="7" type="ORF">GCM10009096_34330</name>
</gene>
<dbReference type="EMBL" id="BAAAEM010000005">
    <property type="protein sequence ID" value="GAA0488507.1"/>
    <property type="molecule type" value="Genomic_DNA"/>
</dbReference>
<evidence type="ECO:0000256" key="2">
    <source>
        <dbReference type="ARBA" id="ARBA00023125"/>
    </source>
</evidence>
<evidence type="ECO:0000259" key="6">
    <source>
        <dbReference type="PROSITE" id="PS50977"/>
    </source>
</evidence>
<dbReference type="SUPFAM" id="SSF46689">
    <property type="entry name" value="Homeodomain-like"/>
    <property type="match status" value="1"/>
</dbReference>
<dbReference type="PANTHER" id="PTHR47506">
    <property type="entry name" value="TRANSCRIPTIONAL REGULATORY PROTEIN"/>
    <property type="match status" value="1"/>
</dbReference>
<keyword evidence="1" id="KW-0805">Transcription regulation</keyword>
<feature type="region of interest" description="Disordered" evidence="5">
    <location>
        <begin position="1"/>
        <end position="28"/>
    </location>
</feature>
<evidence type="ECO:0000313" key="7">
    <source>
        <dbReference type="EMBL" id="GAA0488507.1"/>
    </source>
</evidence>
<organism evidence="7 8">
    <name type="scientific">Parasphingorhabdus litoris</name>
    <dbReference type="NCBI Taxonomy" id="394733"/>
    <lineage>
        <taxon>Bacteria</taxon>
        <taxon>Pseudomonadati</taxon>
        <taxon>Pseudomonadota</taxon>
        <taxon>Alphaproteobacteria</taxon>
        <taxon>Sphingomonadales</taxon>
        <taxon>Sphingomonadaceae</taxon>
        <taxon>Parasphingorhabdus</taxon>
    </lineage>
</organism>
<protein>
    <submittedName>
        <fullName evidence="7">TetR/AcrR family transcriptional regulator</fullName>
    </submittedName>
</protein>
<evidence type="ECO:0000256" key="4">
    <source>
        <dbReference type="PROSITE-ProRule" id="PRU00335"/>
    </source>
</evidence>
<comment type="caution">
    <text evidence="7">The sequence shown here is derived from an EMBL/GenBank/DDBJ whole genome shotgun (WGS) entry which is preliminary data.</text>
</comment>
<keyword evidence="3" id="KW-0804">Transcription</keyword>
<dbReference type="PANTHER" id="PTHR47506:SF1">
    <property type="entry name" value="HTH-TYPE TRANSCRIPTIONAL REGULATOR YJDC"/>
    <property type="match status" value="1"/>
</dbReference>
<sequence>MTKKIEKSVSSAAAQPAAKGRGRPRKFDTEKVLDRAQHLFHAQGYDRVGIAQLTAEFGMKPPSLYAAFGNKRGLFDAVVERYSAREGQFIAKAIESSSSVREGLRGILISGAEIYSRNRETAGCMVLEGAHRNYENGASDICFEKRCETESHIADFVATEYPDKSKRVANLTMIALAGLSASARTGLSPEALLDFANLSADGLEAFLETKLNQTYRSSGTP</sequence>
<evidence type="ECO:0000256" key="5">
    <source>
        <dbReference type="SAM" id="MobiDB-lite"/>
    </source>
</evidence>
<keyword evidence="8" id="KW-1185">Reference proteome</keyword>
<dbReference type="PROSITE" id="PS50977">
    <property type="entry name" value="HTH_TETR_2"/>
    <property type="match status" value="1"/>
</dbReference>
<feature type="DNA-binding region" description="H-T-H motif" evidence="4">
    <location>
        <begin position="49"/>
        <end position="68"/>
    </location>
</feature>
<evidence type="ECO:0000256" key="1">
    <source>
        <dbReference type="ARBA" id="ARBA00023015"/>
    </source>
</evidence>
<keyword evidence="2 4" id="KW-0238">DNA-binding</keyword>
<evidence type="ECO:0000313" key="8">
    <source>
        <dbReference type="Proteomes" id="UP001500713"/>
    </source>
</evidence>
<dbReference type="Pfam" id="PF00440">
    <property type="entry name" value="TetR_N"/>
    <property type="match status" value="1"/>
</dbReference>
<dbReference type="Gene3D" id="1.10.10.60">
    <property type="entry name" value="Homeodomain-like"/>
    <property type="match status" value="1"/>
</dbReference>
<evidence type="ECO:0000256" key="3">
    <source>
        <dbReference type="ARBA" id="ARBA00023163"/>
    </source>
</evidence>
<accession>A0ABN1B2I7</accession>
<dbReference type="InterPro" id="IPR036271">
    <property type="entry name" value="Tet_transcr_reg_TetR-rel_C_sf"/>
</dbReference>
<dbReference type="SUPFAM" id="SSF48498">
    <property type="entry name" value="Tetracyclin repressor-like, C-terminal domain"/>
    <property type="match status" value="1"/>
</dbReference>
<dbReference type="RefSeq" id="WP_229954451.1">
    <property type="nucleotide sequence ID" value="NZ_BAAAEM010000005.1"/>
</dbReference>
<dbReference type="Gene3D" id="1.10.357.10">
    <property type="entry name" value="Tetracycline Repressor, domain 2"/>
    <property type="match status" value="1"/>
</dbReference>
<feature type="domain" description="HTH tetR-type" evidence="6">
    <location>
        <begin position="26"/>
        <end position="86"/>
    </location>
</feature>